<evidence type="ECO:0000313" key="1">
    <source>
        <dbReference type="EMBL" id="ANJ65178.1"/>
    </source>
</evidence>
<dbReference type="KEGG" id="vg:29065867"/>
<dbReference type="RefSeq" id="YP_009286178.1">
    <property type="nucleotide sequence ID" value="NC_031062.2"/>
</dbReference>
<keyword evidence="2" id="KW-1185">Reference proteome</keyword>
<dbReference type="EMBL" id="KX098389">
    <property type="protein sequence ID" value="ANJ65178.1"/>
    <property type="molecule type" value="Genomic_DNA"/>
</dbReference>
<dbReference type="GeneID" id="29065867"/>
<dbReference type="Gene3D" id="3.30.565.10">
    <property type="entry name" value="Histidine kinase-like ATPase, C-terminal domain"/>
    <property type="match status" value="1"/>
</dbReference>
<organism evidence="1 2">
    <name type="scientific">Erwinia phage vB_EamP_Frozen</name>
    <dbReference type="NCBI Taxonomy" id="1852641"/>
    <lineage>
        <taxon>Viruses</taxon>
        <taxon>Duplodnaviria</taxon>
        <taxon>Heunggongvirae</taxon>
        <taxon>Uroviricota</taxon>
        <taxon>Caudoviricetes</taxon>
        <taxon>Schitoviridae</taxon>
        <taxon>Erskinevirinae</taxon>
        <taxon>Johnsonvirus</taxon>
        <taxon>Johnsonvirus frozen</taxon>
    </lineage>
</organism>
<dbReference type="SUPFAM" id="SSF55874">
    <property type="entry name" value="ATPase domain of HSP90 chaperone/DNA topoisomerase II/histidine kinase"/>
    <property type="match status" value="1"/>
</dbReference>
<evidence type="ECO:0000313" key="2">
    <source>
        <dbReference type="Proteomes" id="UP000202061"/>
    </source>
</evidence>
<dbReference type="Proteomes" id="UP000202061">
    <property type="component" value="Segment"/>
</dbReference>
<dbReference type="InterPro" id="IPR036890">
    <property type="entry name" value="HATPase_C_sf"/>
</dbReference>
<protein>
    <submittedName>
        <fullName evidence="1">RIIA-like protein</fullName>
    </submittedName>
</protein>
<dbReference type="OrthoDB" id="306at10239"/>
<proteinExistence type="predicted"/>
<reference evidence="1" key="1">
    <citation type="submission" date="2017-06" db="EMBL/GenBank/DDBJ databases">
        <authorList>
            <person name="Berg J.A."/>
            <person name="Peck M.D."/>
            <person name="Grossarth S.E."/>
            <person name="Jarvis T.M."/>
            <person name="Merrill B.D."/>
            <person name="Breakwell D.P."/>
            <person name="Burnett S.H."/>
            <person name="Grose J.H."/>
        </authorList>
    </citation>
    <scope>NUCLEOTIDE SEQUENCE [LARGE SCALE GENOMIC DNA]</scope>
</reference>
<accession>A0A191ZCR7</accession>
<dbReference type="Pfam" id="PF13589">
    <property type="entry name" value="HATPase_c_3"/>
    <property type="match status" value="1"/>
</dbReference>
<sequence length="829" mass="93614">MQVSDSAKGASSATLGAQPTRNVAMVQDASFLMMLSSNLYSNQTLACIREPLCNAWDAHIDAGTTDLPIRITITEDHELIIADSGLGIPDDKIEAVYGTYGASTKKNDSKTTGGFGLGSKAPWAYVETFRVISENNGIKTVYNMEKSTVENEGMPGITPVMSIPTDRSGLTVQFRLNEEDVEEVVRYIKAITLHGDMNVIFDNQLSGEGEQVLPKLNLEPVVGNYLVGGDAYENWYFRYMGKSTIFIRYGAVVYPILETVKTEKAVSLLREFMTMVGFQRLLVQAAPDTLALTPNREALSSNRMTEDGITDLCVALVNRIEEDLIAAIPTAVANTERMLRKGMDGSTVDSRINPWSHIRPDAVSRYLNCSVGRPFMTKYDRHLRHAEHAGFKKMHRFNNAKATSEFHKLRNRNKNRRHYVSMPDLRIGFAKRFIMKPLAKVFLDNPKILKPKNLMFSEEEYWGRKIHKKDILSTHIRGTKFNNLKVLIDRPTVFIASNMSCLDDSINDCPLIDKKDSVWIYRVNNLDKNRKEIVKAFQDAGYQAIDLGDNHSWDGPAQARKMARDEKAAIKAAQIAAGKKPKVKVKNSLLSISNVYVNRTKRLTTDAIRGLPQTASKTDKPLFYAEIRDCNSNGTIGHYTHILDLSQEEKEHGVIARTGTEVNMAKKRGAVHVNAYFKDRFIERVFSEEYKTYMTKERKVGIAEDLCIRSVDMRLFRLLGIKMPGLDKLKYDPSMERLHQMIDGMWTHLRYTLLSDDPVKKDLLDDVVLKYQLLPTPTTEKLMILQTDKILNKLGNGKGVMELIQRYPERKAALKSLVLIAIKTGIKKP</sequence>
<gene>
    <name evidence="1" type="ORF">FROZEN_49</name>
</gene>
<name>A0A191ZCR7_9CAUD</name>